<name>A0A193LLK1_9GAMM</name>
<organism evidence="2 3">
    <name type="scientific">Woeseia oceani</name>
    <dbReference type="NCBI Taxonomy" id="1548547"/>
    <lineage>
        <taxon>Bacteria</taxon>
        <taxon>Pseudomonadati</taxon>
        <taxon>Pseudomonadota</taxon>
        <taxon>Gammaproteobacteria</taxon>
        <taxon>Woeseiales</taxon>
        <taxon>Woeseiaceae</taxon>
        <taxon>Woeseia</taxon>
    </lineage>
</organism>
<feature type="transmembrane region" description="Helical" evidence="1">
    <location>
        <begin position="245"/>
        <end position="267"/>
    </location>
</feature>
<keyword evidence="3" id="KW-1185">Reference proteome</keyword>
<feature type="transmembrane region" description="Helical" evidence="1">
    <location>
        <begin position="125"/>
        <end position="145"/>
    </location>
</feature>
<feature type="transmembrane region" description="Helical" evidence="1">
    <location>
        <begin position="288"/>
        <end position="312"/>
    </location>
</feature>
<dbReference type="STRING" id="1548547.BA177_16525"/>
<protein>
    <recommendedName>
        <fullName evidence="4">Transporter</fullName>
    </recommendedName>
</protein>
<feature type="transmembrane region" description="Helical" evidence="1">
    <location>
        <begin position="66"/>
        <end position="92"/>
    </location>
</feature>
<dbReference type="PANTHER" id="PTHR37814:SF1">
    <property type="entry name" value="MEMBRANE PROTEIN"/>
    <property type="match status" value="1"/>
</dbReference>
<dbReference type="InterPro" id="IPR038728">
    <property type="entry name" value="YkvI-like"/>
</dbReference>
<dbReference type="Proteomes" id="UP000092695">
    <property type="component" value="Chromosome"/>
</dbReference>
<evidence type="ECO:0000313" key="2">
    <source>
        <dbReference type="EMBL" id="ANO53336.1"/>
    </source>
</evidence>
<evidence type="ECO:0008006" key="4">
    <source>
        <dbReference type="Google" id="ProtNLM"/>
    </source>
</evidence>
<keyword evidence="1" id="KW-0472">Membrane</keyword>
<sequence>MIGGGYGTGREIVEYFTSYGSLGGLTGIAMSFVMMAAVLAASFEFSRYFAVFDYRNFFKTLLGKGWFLFEILIVLQFLLILGVLASAAGNILRDHFGIPYGVGLVVMLVTVGLLTYYGRDFIAKVLTLWSLFLYIVFIAIFYAVFTTSWSEISAEMAVLEVSPGWWQSGLKYAMYNLAVLPLLLFVARNFKTRKEAVCSGIVASAIAIVPACFFHLAFMASYPAIVAQPIPVYWMMSESGMSVLVIIYSIMLFGTFIETGAGMLQGINERLDAYMIEKRGVPLGGKQHALLSVLAILLSSGLSLWGISSLIAKGYGTMAWGFLFVYIVPLLTFGIYRMYANAKASTPDPA</sequence>
<dbReference type="KEGG" id="woc:BA177_16525"/>
<feature type="transmembrane region" description="Helical" evidence="1">
    <location>
        <begin position="199"/>
        <end position="225"/>
    </location>
</feature>
<feature type="transmembrane region" description="Helical" evidence="1">
    <location>
        <begin position="25"/>
        <end position="45"/>
    </location>
</feature>
<dbReference type="PANTHER" id="PTHR37814">
    <property type="entry name" value="CONSERVED MEMBRANE PROTEIN"/>
    <property type="match status" value="1"/>
</dbReference>
<feature type="transmembrane region" description="Helical" evidence="1">
    <location>
        <begin position="165"/>
        <end position="187"/>
    </location>
</feature>
<keyword evidence="1" id="KW-0812">Transmembrane</keyword>
<dbReference type="AlphaFoldDB" id="A0A193LLK1"/>
<feature type="transmembrane region" description="Helical" evidence="1">
    <location>
        <begin position="98"/>
        <end position="118"/>
    </location>
</feature>
<proteinExistence type="predicted"/>
<evidence type="ECO:0000256" key="1">
    <source>
        <dbReference type="SAM" id="Phobius"/>
    </source>
</evidence>
<accession>A0A193LLK1</accession>
<gene>
    <name evidence="2" type="ORF">BA177_16525</name>
</gene>
<feature type="transmembrane region" description="Helical" evidence="1">
    <location>
        <begin position="318"/>
        <end position="336"/>
    </location>
</feature>
<keyword evidence="1" id="KW-1133">Transmembrane helix</keyword>
<dbReference type="EMBL" id="CP016268">
    <property type="protein sequence ID" value="ANO53336.1"/>
    <property type="molecule type" value="Genomic_DNA"/>
</dbReference>
<evidence type="ECO:0000313" key="3">
    <source>
        <dbReference type="Proteomes" id="UP000092695"/>
    </source>
</evidence>
<reference evidence="2 3" key="1">
    <citation type="submission" date="2016-06" db="EMBL/GenBank/DDBJ databases">
        <title>Complete genome sequence of a deep-branching marine Gamma Proteobacterium Woeseia oceani type strain XK5.</title>
        <authorList>
            <person name="Mu D."/>
            <person name="Du Z."/>
        </authorList>
    </citation>
    <scope>NUCLEOTIDE SEQUENCE [LARGE SCALE GENOMIC DNA]</scope>
    <source>
        <strain evidence="2 3">XK5</strain>
    </source>
</reference>